<gene>
    <name evidence="4" type="ORF">DB30_02240</name>
</gene>
<organism evidence="4 5">
    <name type="scientific">Enhygromyxa salina</name>
    <dbReference type="NCBI Taxonomy" id="215803"/>
    <lineage>
        <taxon>Bacteria</taxon>
        <taxon>Pseudomonadati</taxon>
        <taxon>Myxococcota</taxon>
        <taxon>Polyangia</taxon>
        <taxon>Nannocystales</taxon>
        <taxon>Nannocystaceae</taxon>
        <taxon>Enhygromyxa</taxon>
    </lineage>
</organism>
<dbReference type="InterPro" id="IPR033195">
    <property type="entry name" value="AmidinoTrfase"/>
</dbReference>
<feature type="active site" description="Amidino-cysteine intermediate" evidence="3">
    <location>
        <position position="314"/>
    </location>
</feature>
<dbReference type="GO" id="GO:0006601">
    <property type="term" value="P:creatine biosynthetic process"/>
    <property type="evidence" value="ECO:0007669"/>
    <property type="project" value="TreeGrafter"/>
</dbReference>
<keyword evidence="2 4" id="KW-0808">Transferase</keyword>
<dbReference type="GO" id="GO:0015068">
    <property type="term" value="F:glycine amidinotransferase activity"/>
    <property type="evidence" value="ECO:0007669"/>
    <property type="project" value="TreeGrafter"/>
</dbReference>
<sequence>MGVPDFAQVPLPGPDLYAIEYHEHHASPAEIPSGRYDKRVIEETQEDLAELVSLLQSFGVKVRRPAVTDHSKVFGTPDWSSDGEFNYCPRDVLLPIGQTIIETPMPLRSRMFEPLAYKDLLLEYFESGANWISAPKPRLRDDTWNLPGQGDALANHEPLFDAANVVRAGRDIIYLVSCSGNRKGGEWLARVLGSEYRVHFLEGIYAGTHLDTTVTLLRPGLVMLNPSRFDPQHLPEVFRNWEVLWAPEMVDTGTTWPYPRASIWSGMNFFMVNPNLAVVNGAQKPLIKALASKRIETATVPLRHCRTLSGGLHCVTLDIRRRGTLEDYSG</sequence>
<dbReference type="PANTHER" id="PTHR10488">
    <property type="entry name" value="GLYCINE AMIDINOTRANSFERASE, MITOCHONDRIAL"/>
    <property type="match status" value="1"/>
</dbReference>
<evidence type="ECO:0000313" key="5">
    <source>
        <dbReference type="Proteomes" id="UP000031599"/>
    </source>
</evidence>
<accession>A0A0C2CQI4</accession>
<dbReference type="PANTHER" id="PTHR10488:SF1">
    <property type="entry name" value="GLYCINE AMIDINOTRANSFERASE, MITOCHONDRIAL"/>
    <property type="match status" value="1"/>
</dbReference>
<name>A0A0C2CQI4_9BACT</name>
<reference evidence="4 5" key="1">
    <citation type="submission" date="2014-12" db="EMBL/GenBank/DDBJ databases">
        <title>Genome assembly of Enhygromyxa salina DSM 15201.</title>
        <authorList>
            <person name="Sharma G."/>
            <person name="Subramanian S."/>
        </authorList>
    </citation>
    <scope>NUCLEOTIDE SEQUENCE [LARGE SCALE GENOMIC DNA]</scope>
    <source>
        <strain evidence="4 5">DSM 15201</strain>
    </source>
</reference>
<dbReference type="Gene3D" id="3.75.10.10">
    <property type="entry name" value="L-arginine/glycine Amidinotransferase, Chain A"/>
    <property type="match status" value="1"/>
</dbReference>
<evidence type="ECO:0000313" key="4">
    <source>
        <dbReference type="EMBL" id="KIG11975.1"/>
    </source>
</evidence>
<protein>
    <submittedName>
        <fullName evidence="4">Inosamine-phosphate amidinotransferase 1</fullName>
    </submittedName>
</protein>
<feature type="active site" evidence="3">
    <location>
        <position position="161"/>
    </location>
</feature>
<evidence type="ECO:0000256" key="2">
    <source>
        <dbReference type="ARBA" id="ARBA00022679"/>
    </source>
</evidence>
<dbReference type="Proteomes" id="UP000031599">
    <property type="component" value="Unassembled WGS sequence"/>
</dbReference>
<feature type="active site" evidence="3">
    <location>
        <position position="209"/>
    </location>
</feature>
<comment type="similarity">
    <text evidence="1">Belongs to the amidinotransferase family.</text>
</comment>
<evidence type="ECO:0000256" key="1">
    <source>
        <dbReference type="ARBA" id="ARBA00006943"/>
    </source>
</evidence>
<dbReference type="AlphaFoldDB" id="A0A0C2CQI4"/>
<dbReference type="EMBL" id="JMCC02000161">
    <property type="protein sequence ID" value="KIG11975.1"/>
    <property type="molecule type" value="Genomic_DNA"/>
</dbReference>
<comment type="caution">
    <text evidence="4">The sequence shown here is derived from an EMBL/GenBank/DDBJ whole genome shotgun (WGS) entry which is preliminary data.</text>
</comment>
<proteinExistence type="inferred from homology"/>
<evidence type="ECO:0000256" key="3">
    <source>
        <dbReference type="PIRSR" id="PIRSR633195-1"/>
    </source>
</evidence>
<dbReference type="SUPFAM" id="SSF55909">
    <property type="entry name" value="Pentein"/>
    <property type="match status" value="1"/>
</dbReference>